<dbReference type="AlphaFoldDB" id="A0A0P7YPR6"/>
<evidence type="ECO:0000256" key="1">
    <source>
        <dbReference type="SAM" id="Phobius"/>
    </source>
</evidence>
<dbReference type="Proteomes" id="UP000050465">
    <property type="component" value="Unassembled WGS sequence"/>
</dbReference>
<proteinExistence type="predicted"/>
<evidence type="ECO:0000313" key="5">
    <source>
        <dbReference type="Proteomes" id="UP000050465"/>
    </source>
</evidence>
<protein>
    <recommendedName>
        <fullName evidence="3">DUF8173 domain-containing protein</fullName>
    </recommendedName>
</protein>
<keyword evidence="1" id="KW-0472">Membrane</keyword>
<dbReference type="EMBL" id="LJZR01000058">
    <property type="protein sequence ID" value="KPQ32399.1"/>
    <property type="molecule type" value="Genomic_DNA"/>
</dbReference>
<feature type="domain" description="DUF8173" evidence="3">
    <location>
        <begin position="141"/>
        <end position="275"/>
    </location>
</feature>
<keyword evidence="1" id="KW-0812">Transmembrane</keyword>
<evidence type="ECO:0000256" key="2">
    <source>
        <dbReference type="SAM" id="SignalP"/>
    </source>
</evidence>
<feature type="transmembrane region" description="Helical" evidence="1">
    <location>
        <begin position="131"/>
        <end position="156"/>
    </location>
</feature>
<reference evidence="4 5" key="1">
    <citation type="submission" date="2015-09" db="EMBL/GenBank/DDBJ databases">
        <title>Identification and resolution of microdiversity through metagenomic sequencing of parallel consortia.</title>
        <authorList>
            <person name="Nelson W.C."/>
            <person name="Romine M.F."/>
            <person name="Lindemann S.R."/>
        </authorList>
    </citation>
    <scope>NUCLEOTIDE SEQUENCE [LARGE SCALE GENOMIC DNA]</scope>
    <source>
        <strain evidence="4">Ana</strain>
    </source>
</reference>
<dbReference type="STRING" id="1666911.HLUCCA11_21595"/>
<sequence length="290" mass="30821">MKWQKFILAFIATLCLLFAGSALAQTDIQINDANLIRFGGGITVPEGKVVENALAFGGSVTVSPNAKVVDTAIAFGGNVTVQKGAQVEGDAYAFGGKVVQEPGAIIRGANTTFSNPHGIMQGSHHGKSSRFVYYFSSALFRIFAAIVAAILGLIVLRTNSQFLPNLATELRQHSGLTALWGLGAIISFVFACVFLAITLIGIPLIPLLILTMMITTLVGSLGVALFVGQRLVRENNWSVEKQFLLGLAALSILTLVPVVGGFVIFLVNLFGLGVLLLWQFGRAELQTANE</sequence>
<feature type="chain" id="PRO_5006146516" description="DUF8173 domain-containing protein" evidence="2">
    <location>
        <begin position="25"/>
        <end position="290"/>
    </location>
</feature>
<feature type="transmembrane region" description="Helical" evidence="1">
    <location>
        <begin position="177"/>
        <end position="202"/>
    </location>
</feature>
<accession>A0A0P7YPR6</accession>
<feature type="transmembrane region" description="Helical" evidence="1">
    <location>
        <begin position="208"/>
        <end position="232"/>
    </location>
</feature>
<keyword evidence="1" id="KW-1133">Transmembrane helix</keyword>
<dbReference type="Pfam" id="PF26514">
    <property type="entry name" value="DUF8173"/>
    <property type="match status" value="1"/>
</dbReference>
<dbReference type="PATRIC" id="fig|1666911.3.peg.3720"/>
<feature type="signal peptide" evidence="2">
    <location>
        <begin position="1"/>
        <end position="24"/>
    </location>
</feature>
<evidence type="ECO:0000259" key="3">
    <source>
        <dbReference type="Pfam" id="PF26514"/>
    </source>
</evidence>
<organism evidence="4 5">
    <name type="scientific">Phormidesmis priestleyi Ana</name>
    <dbReference type="NCBI Taxonomy" id="1666911"/>
    <lineage>
        <taxon>Bacteria</taxon>
        <taxon>Bacillati</taxon>
        <taxon>Cyanobacteriota</taxon>
        <taxon>Cyanophyceae</taxon>
        <taxon>Leptolyngbyales</taxon>
        <taxon>Leptolyngbyaceae</taxon>
        <taxon>Phormidesmis</taxon>
    </lineage>
</organism>
<gene>
    <name evidence="4" type="ORF">HLUCCA11_21595</name>
</gene>
<dbReference type="InterPro" id="IPR058486">
    <property type="entry name" value="DUF8173"/>
</dbReference>
<comment type="caution">
    <text evidence="4">The sequence shown here is derived from an EMBL/GenBank/DDBJ whole genome shotgun (WGS) entry which is preliminary data.</text>
</comment>
<evidence type="ECO:0000313" key="4">
    <source>
        <dbReference type="EMBL" id="KPQ32399.1"/>
    </source>
</evidence>
<keyword evidence="2" id="KW-0732">Signal</keyword>
<name>A0A0P7YPR6_9CYAN</name>
<feature type="transmembrane region" description="Helical" evidence="1">
    <location>
        <begin position="244"/>
        <end position="277"/>
    </location>
</feature>